<accession>A0A5P6PBE5</accession>
<dbReference type="AlphaFoldDB" id="A0A5P6PBE5"/>
<gene>
    <name evidence="1" type="ORF">F8237_21770</name>
</gene>
<sequence>MKAPRTTSELLPFVGKKLYSRYWTTLLARGLGMSRSQLFEHRRGSPKTTKRDIPGDLVALIESERDQCAVRSMELAQLRNRVVGIIEKAK</sequence>
<organism evidence="1 2">
    <name type="scientific">Bradyrhizobium betae</name>
    <dbReference type="NCBI Taxonomy" id="244734"/>
    <lineage>
        <taxon>Bacteria</taxon>
        <taxon>Pseudomonadati</taxon>
        <taxon>Pseudomonadota</taxon>
        <taxon>Alphaproteobacteria</taxon>
        <taxon>Hyphomicrobiales</taxon>
        <taxon>Nitrobacteraceae</taxon>
        <taxon>Bradyrhizobium</taxon>
    </lineage>
</organism>
<protein>
    <submittedName>
        <fullName evidence="1">Uncharacterized protein</fullName>
    </submittedName>
</protein>
<dbReference type="RefSeq" id="WP_151647762.1">
    <property type="nucleotide sequence ID" value="NZ_CP044543.1"/>
</dbReference>
<reference evidence="2" key="1">
    <citation type="submission" date="2019-10" db="EMBL/GenBank/DDBJ databases">
        <title>Complete Genome Sequence of Bradyrhizobium betae type strain PL7HG1T.</title>
        <authorList>
            <person name="Bromfield E.S.P."/>
            <person name="Cloutier S."/>
        </authorList>
    </citation>
    <scope>NUCLEOTIDE SEQUENCE [LARGE SCALE GENOMIC DNA]</scope>
    <source>
        <strain evidence="2">PL7HG1</strain>
    </source>
</reference>
<dbReference type="EMBL" id="CP044543">
    <property type="protein sequence ID" value="QFI74803.1"/>
    <property type="molecule type" value="Genomic_DNA"/>
</dbReference>
<evidence type="ECO:0000313" key="2">
    <source>
        <dbReference type="Proteomes" id="UP000325641"/>
    </source>
</evidence>
<dbReference type="KEGG" id="bbet:F8237_21770"/>
<proteinExistence type="predicted"/>
<evidence type="ECO:0000313" key="1">
    <source>
        <dbReference type="EMBL" id="QFI74803.1"/>
    </source>
</evidence>
<name>A0A5P6PBE5_9BRAD</name>
<dbReference type="Proteomes" id="UP000325641">
    <property type="component" value="Chromosome"/>
</dbReference>
<dbReference type="OrthoDB" id="8255690at2"/>